<accession>B4R6E1</accession>
<dbReference type="OrthoDB" id="7866957at2759"/>
<dbReference type="EMBL" id="CM000366">
    <property type="protein sequence ID" value="EDX18191.1"/>
    <property type="molecule type" value="Genomic_DNA"/>
</dbReference>
<dbReference type="AlphaFoldDB" id="B4R6E1"/>
<name>B4R6E1_DROSI</name>
<sequence>MQVLHVQLFILAAVVAALVRGHAVEKEQPASHAYGPPIHISSGVLQLAPDTEQPHLLLVPSSYSTSLGNPWPHFYVDTLTASHLPHSVIPSIPSIHEPRIVVNDNVDFSQLKLPQHQVVHSHGR</sequence>
<gene>
    <name evidence="2" type="primary">Dsim\GD17336</name>
    <name evidence="2" type="ORF">Dsim_GD17336</name>
</gene>
<keyword evidence="1" id="KW-0732">Signal</keyword>
<keyword evidence="3" id="KW-1185">Reference proteome</keyword>
<protein>
    <submittedName>
        <fullName evidence="2">GD17336</fullName>
    </submittedName>
</protein>
<organism evidence="2 3">
    <name type="scientific">Drosophila simulans</name>
    <name type="common">Fruit fly</name>
    <dbReference type="NCBI Taxonomy" id="7240"/>
    <lineage>
        <taxon>Eukaryota</taxon>
        <taxon>Metazoa</taxon>
        <taxon>Ecdysozoa</taxon>
        <taxon>Arthropoda</taxon>
        <taxon>Hexapoda</taxon>
        <taxon>Insecta</taxon>
        <taxon>Pterygota</taxon>
        <taxon>Neoptera</taxon>
        <taxon>Endopterygota</taxon>
        <taxon>Diptera</taxon>
        <taxon>Brachycera</taxon>
        <taxon>Muscomorpha</taxon>
        <taxon>Ephydroidea</taxon>
        <taxon>Drosophilidae</taxon>
        <taxon>Drosophila</taxon>
        <taxon>Sophophora</taxon>
    </lineage>
</organism>
<dbReference type="HOGENOM" id="CLU_135828_0_0_1"/>
<feature type="signal peptide" evidence="1">
    <location>
        <begin position="1"/>
        <end position="23"/>
    </location>
</feature>
<dbReference type="PhylomeDB" id="B4R6E1"/>
<dbReference type="Proteomes" id="UP000000304">
    <property type="component" value="Chromosome X"/>
</dbReference>
<evidence type="ECO:0000313" key="3">
    <source>
        <dbReference type="Proteomes" id="UP000000304"/>
    </source>
</evidence>
<proteinExistence type="predicted"/>
<feature type="chain" id="PRO_5002825013" evidence="1">
    <location>
        <begin position="24"/>
        <end position="124"/>
    </location>
</feature>
<reference evidence="2 3" key="1">
    <citation type="journal article" date="2007" name="Nature">
        <title>Evolution of genes and genomes on the Drosophila phylogeny.</title>
        <authorList>
            <consortium name="Drosophila 12 Genomes Consortium"/>
            <person name="Clark A.G."/>
            <person name="Eisen M.B."/>
            <person name="Smith D.R."/>
            <person name="Bergman C.M."/>
            <person name="Oliver B."/>
            <person name="Markow T.A."/>
            <person name="Kaufman T.C."/>
            <person name="Kellis M."/>
            <person name="Gelbart W."/>
            <person name="Iyer V.N."/>
            <person name="Pollard D.A."/>
            <person name="Sackton T.B."/>
            <person name="Larracuente A.M."/>
            <person name="Singh N.D."/>
            <person name="Abad J.P."/>
            <person name="Abt D.N."/>
            <person name="Adryan B."/>
            <person name="Aguade M."/>
            <person name="Akashi H."/>
            <person name="Anderson W.W."/>
            <person name="Aquadro C.F."/>
            <person name="Ardell D.H."/>
            <person name="Arguello R."/>
            <person name="Artieri C.G."/>
            <person name="Barbash D.A."/>
            <person name="Barker D."/>
            <person name="Barsanti P."/>
            <person name="Batterham P."/>
            <person name="Batzoglou S."/>
            <person name="Begun D."/>
            <person name="Bhutkar A."/>
            <person name="Blanco E."/>
            <person name="Bosak S.A."/>
            <person name="Bradley R.K."/>
            <person name="Brand A.D."/>
            <person name="Brent M.R."/>
            <person name="Brooks A.N."/>
            <person name="Brown R.H."/>
            <person name="Butlin R.K."/>
            <person name="Caggese C."/>
            <person name="Calvi B.R."/>
            <person name="Bernardo de Carvalho A."/>
            <person name="Caspi A."/>
            <person name="Castrezana S."/>
            <person name="Celniker S.E."/>
            <person name="Chang J.L."/>
            <person name="Chapple C."/>
            <person name="Chatterji S."/>
            <person name="Chinwalla A."/>
            <person name="Civetta A."/>
            <person name="Clifton S.W."/>
            <person name="Comeron J.M."/>
            <person name="Costello J.C."/>
            <person name="Coyne J.A."/>
            <person name="Daub J."/>
            <person name="David R.G."/>
            <person name="Delcher A.L."/>
            <person name="Delehaunty K."/>
            <person name="Do C.B."/>
            <person name="Ebling H."/>
            <person name="Edwards K."/>
            <person name="Eickbush T."/>
            <person name="Evans J.D."/>
            <person name="Filipski A."/>
            <person name="Findeiss S."/>
            <person name="Freyhult E."/>
            <person name="Fulton L."/>
            <person name="Fulton R."/>
            <person name="Garcia A.C."/>
            <person name="Gardiner A."/>
            <person name="Garfield D.A."/>
            <person name="Garvin B.E."/>
            <person name="Gibson G."/>
            <person name="Gilbert D."/>
            <person name="Gnerre S."/>
            <person name="Godfrey J."/>
            <person name="Good R."/>
            <person name="Gotea V."/>
            <person name="Gravely B."/>
            <person name="Greenberg A.J."/>
            <person name="Griffiths-Jones S."/>
            <person name="Gross S."/>
            <person name="Guigo R."/>
            <person name="Gustafson E.A."/>
            <person name="Haerty W."/>
            <person name="Hahn M.W."/>
            <person name="Halligan D.L."/>
            <person name="Halpern A.L."/>
            <person name="Halter G.M."/>
            <person name="Han M.V."/>
            <person name="Heger A."/>
            <person name="Hillier L."/>
            <person name="Hinrichs A.S."/>
            <person name="Holmes I."/>
            <person name="Hoskins R.A."/>
            <person name="Hubisz M.J."/>
            <person name="Hultmark D."/>
            <person name="Huntley M.A."/>
            <person name="Jaffe D.B."/>
            <person name="Jagadeeshan S."/>
            <person name="Jeck W.R."/>
            <person name="Johnson J."/>
            <person name="Jones C.D."/>
            <person name="Jordan W.C."/>
            <person name="Karpen G.H."/>
            <person name="Kataoka E."/>
            <person name="Keightley P.D."/>
            <person name="Kheradpour P."/>
            <person name="Kirkness E.F."/>
            <person name="Koerich L.B."/>
            <person name="Kristiansen K."/>
            <person name="Kudrna D."/>
            <person name="Kulathinal R.J."/>
            <person name="Kumar S."/>
            <person name="Kwok R."/>
            <person name="Lander E."/>
            <person name="Langley C.H."/>
            <person name="Lapoint R."/>
            <person name="Lazzaro B.P."/>
            <person name="Lee S.J."/>
            <person name="Levesque L."/>
            <person name="Li R."/>
            <person name="Lin C.F."/>
            <person name="Lin M.F."/>
            <person name="Lindblad-Toh K."/>
            <person name="Llopart A."/>
            <person name="Long M."/>
            <person name="Low L."/>
            <person name="Lozovsky E."/>
            <person name="Lu J."/>
            <person name="Luo M."/>
            <person name="Machado C.A."/>
            <person name="Makalowski W."/>
            <person name="Marzo M."/>
            <person name="Matsuda M."/>
            <person name="Matzkin L."/>
            <person name="McAllister B."/>
            <person name="McBride C.S."/>
            <person name="McKernan B."/>
            <person name="McKernan K."/>
            <person name="Mendez-Lago M."/>
            <person name="Minx P."/>
            <person name="Mollenhauer M.U."/>
            <person name="Montooth K."/>
            <person name="Mount S.M."/>
            <person name="Mu X."/>
            <person name="Myers E."/>
            <person name="Negre B."/>
            <person name="Newfeld S."/>
            <person name="Nielsen R."/>
            <person name="Noor M.A."/>
            <person name="O'Grady P."/>
            <person name="Pachter L."/>
            <person name="Papaceit M."/>
            <person name="Parisi M.J."/>
            <person name="Parisi M."/>
            <person name="Parts L."/>
            <person name="Pedersen J.S."/>
            <person name="Pesole G."/>
            <person name="Phillippy A.M."/>
            <person name="Ponting C.P."/>
            <person name="Pop M."/>
            <person name="Porcelli D."/>
            <person name="Powell J.R."/>
            <person name="Prohaska S."/>
            <person name="Pruitt K."/>
            <person name="Puig M."/>
            <person name="Quesneville H."/>
            <person name="Ram K.R."/>
            <person name="Rand D."/>
            <person name="Rasmussen M.D."/>
            <person name="Reed L.K."/>
            <person name="Reenan R."/>
            <person name="Reily A."/>
            <person name="Remington K.A."/>
            <person name="Rieger T.T."/>
            <person name="Ritchie M.G."/>
            <person name="Robin C."/>
            <person name="Rogers Y.H."/>
            <person name="Rohde C."/>
            <person name="Rozas J."/>
            <person name="Rubenfield M.J."/>
            <person name="Ruiz A."/>
            <person name="Russo S."/>
            <person name="Salzberg S.L."/>
            <person name="Sanchez-Gracia A."/>
            <person name="Saranga D.J."/>
            <person name="Sato H."/>
            <person name="Schaeffer S.W."/>
            <person name="Schatz M.C."/>
            <person name="Schlenke T."/>
            <person name="Schwartz R."/>
            <person name="Segarra C."/>
            <person name="Singh R.S."/>
            <person name="Sirot L."/>
            <person name="Sirota M."/>
            <person name="Sisneros N.B."/>
            <person name="Smith C.D."/>
            <person name="Smith T.F."/>
            <person name="Spieth J."/>
            <person name="Stage D.E."/>
            <person name="Stark A."/>
            <person name="Stephan W."/>
            <person name="Strausberg R.L."/>
            <person name="Strempel S."/>
            <person name="Sturgill D."/>
            <person name="Sutton G."/>
            <person name="Sutton G.G."/>
            <person name="Tao W."/>
            <person name="Teichmann S."/>
            <person name="Tobari Y.N."/>
            <person name="Tomimura Y."/>
            <person name="Tsolas J.M."/>
            <person name="Valente V.L."/>
            <person name="Venter E."/>
            <person name="Venter J.C."/>
            <person name="Vicario S."/>
            <person name="Vieira F.G."/>
            <person name="Vilella A.J."/>
            <person name="Villasante A."/>
            <person name="Walenz B."/>
            <person name="Wang J."/>
            <person name="Wasserman M."/>
            <person name="Watts T."/>
            <person name="Wilson D."/>
            <person name="Wilson R.K."/>
            <person name="Wing R.A."/>
            <person name="Wolfner M.F."/>
            <person name="Wong A."/>
            <person name="Wong G.K."/>
            <person name="Wu C.I."/>
            <person name="Wu G."/>
            <person name="Yamamoto D."/>
            <person name="Yang H.P."/>
            <person name="Yang S.P."/>
            <person name="Yorke J.A."/>
            <person name="Yoshida K."/>
            <person name="Zdobnov E."/>
            <person name="Zhang P."/>
            <person name="Zhang Y."/>
            <person name="Zimin A.V."/>
            <person name="Baldwin J."/>
            <person name="Abdouelleil A."/>
            <person name="Abdulkadir J."/>
            <person name="Abebe A."/>
            <person name="Abera B."/>
            <person name="Abreu J."/>
            <person name="Acer S.C."/>
            <person name="Aftuck L."/>
            <person name="Alexander A."/>
            <person name="An P."/>
            <person name="Anderson E."/>
            <person name="Anderson S."/>
            <person name="Arachi H."/>
            <person name="Azer M."/>
            <person name="Bachantsang P."/>
            <person name="Barry A."/>
            <person name="Bayul T."/>
            <person name="Berlin A."/>
            <person name="Bessette D."/>
            <person name="Bloom T."/>
            <person name="Blye J."/>
            <person name="Boguslavskiy L."/>
            <person name="Bonnet C."/>
            <person name="Boukhgalter B."/>
            <person name="Bourzgui I."/>
            <person name="Brown A."/>
            <person name="Cahill P."/>
            <person name="Channer S."/>
            <person name="Cheshatsang Y."/>
            <person name="Chuda L."/>
            <person name="Citroen M."/>
            <person name="Collymore A."/>
            <person name="Cooke P."/>
            <person name="Costello M."/>
            <person name="D'Aco K."/>
            <person name="Daza R."/>
            <person name="De Haan G."/>
            <person name="DeGray S."/>
            <person name="DeMaso C."/>
            <person name="Dhargay N."/>
            <person name="Dooley K."/>
            <person name="Dooley E."/>
            <person name="Doricent M."/>
            <person name="Dorje P."/>
            <person name="Dorjee K."/>
            <person name="Dupes A."/>
            <person name="Elong R."/>
            <person name="Falk J."/>
            <person name="Farina A."/>
            <person name="Faro S."/>
            <person name="Ferguson D."/>
            <person name="Fisher S."/>
            <person name="Foley C.D."/>
            <person name="Franke A."/>
            <person name="Friedrich D."/>
            <person name="Gadbois L."/>
            <person name="Gearin G."/>
            <person name="Gearin C.R."/>
            <person name="Giannoukos G."/>
            <person name="Goode T."/>
            <person name="Graham J."/>
            <person name="Grandbois E."/>
            <person name="Grewal S."/>
            <person name="Gyaltsen K."/>
            <person name="Hafez N."/>
            <person name="Hagos B."/>
            <person name="Hall J."/>
            <person name="Henson C."/>
            <person name="Hollinger A."/>
            <person name="Honan T."/>
            <person name="Huard M.D."/>
            <person name="Hughes L."/>
            <person name="Hurhula B."/>
            <person name="Husby M.E."/>
            <person name="Kamat A."/>
            <person name="Kanga B."/>
            <person name="Kashin S."/>
            <person name="Khazanovich D."/>
            <person name="Kisner P."/>
            <person name="Lance K."/>
            <person name="Lara M."/>
            <person name="Lee W."/>
            <person name="Lennon N."/>
            <person name="Letendre F."/>
            <person name="LeVine R."/>
            <person name="Lipovsky A."/>
            <person name="Liu X."/>
            <person name="Liu J."/>
            <person name="Liu S."/>
            <person name="Lokyitsang T."/>
            <person name="Lokyitsang Y."/>
            <person name="Lubonja R."/>
            <person name="Lui A."/>
            <person name="MacDonald P."/>
            <person name="Magnisalis V."/>
            <person name="Maru K."/>
            <person name="Matthews C."/>
            <person name="McCusker W."/>
            <person name="McDonough S."/>
            <person name="Mehta T."/>
            <person name="Meldrim J."/>
            <person name="Meneus L."/>
            <person name="Mihai O."/>
            <person name="Mihalev A."/>
            <person name="Mihova T."/>
            <person name="Mittelman R."/>
            <person name="Mlenga V."/>
            <person name="Montmayeur A."/>
            <person name="Mulrain L."/>
            <person name="Navidi A."/>
            <person name="Naylor J."/>
            <person name="Negash T."/>
            <person name="Nguyen T."/>
            <person name="Nguyen N."/>
            <person name="Nicol R."/>
            <person name="Norbu C."/>
            <person name="Norbu N."/>
            <person name="Novod N."/>
            <person name="O'Neill B."/>
            <person name="Osman S."/>
            <person name="Markiewicz E."/>
            <person name="Oyono O.L."/>
            <person name="Patti C."/>
            <person name="Phunkhang P."/>
            <person name="Pierre F."/>
            <person name="Priest M."/>
            <person name="Raghuraman S."/>
            <person name="Rege F."/>
            <person name="Reyes R."/>
            <person name="Rise C."/>
            <person name="Rogov P."/>
            <person name="Ross K."/>
            <person name="Ryan E."/>
            <person name="Settipalli S."/>
            <person name="Shea T."/>
            <person name="Sherpa N."/>
            <person name="Shi L."/>
            <person name="Shih D."/>
            <person name="Sparrow T."/>
            <person name="Spaulding J."/>
            <person name="Stalker J."/>
            <person name="Stange-Thomann N."/>
            <person name="Stavropoulos S."/>
            <person name="Stone C."/>
            <person name="Strader C."/>
            <person name="Tesfaye S."/>
            <person name="Thomson T."/>
            <person name="Thoulutsang Y."/>
            <person name="Thoulutsang D."/>
            <person name="Topham K."/>
            <person name="Topping I."/>
            <person name="Tsamla T."/>
            <person name="Vassiliev H."/>
            <person name="Vo A."/>
            <person name="Wangchuk T."/>
            <person name="Wangdi T."/>
            <person name="Weiand M."/>
            <person name="Wilkinson J."/>
            <person name="Wilson A."/>
            <person name="Yadav S."/>
            <person name="Young G."/>
            <person name="Yu Q."/>
            <person name="Zembek L."/>
            <person name="Zhong D."/>
            <person name="Zimmer A."/>
            <person name="Zwirko Z."/>
            <person name="Jaffe D.B."/>
            <person name="Alvarez P."/>
            <person name="Brockman W."/>
            <person name="Butler J."/>
            <person name="Chin C."/>
            <person name="Gnerre S."/>
            <person name="Grabherr M."/>
            <person name="Kleber M."/>
            <person name="Mauceli E."/>
            <person name="MacCallum I."/>
        </authorList>
    </citation>
    <scope>NUCLEOTIDE SEQUENCE [LARGE SCALE GENOMIC DNA]</scope>
    <source>
        <strain evidence="3">white501</strain>
    </source>
</reference>
<evidence type="ECO:0000313" key="2">
    <source>
        <dbReference type="EMBL" id="EDX18191.1"/>
    </source>
</evidence>
<dbReference type="OMA" id="QPWPHFY"/>
<evidence type="ECO:0000256" key="1">
    <source>
        <dbReference type="SAM" id="SignalP"/>
    </source>
</evidence>